<dbReference type="EMBL" id="CP109109">
    <property type="protein sequence ID" value="WSB96132.1"/>
    <property type="molecule type" value="Genomic_DNA"/>
</dbReference>
<reference evidence="1" key="1">
    <citation type="submission" date="2022-10" db="EMBL/GenBank/DDBJ databases">
        <title>The complete genomes of actinobacterial strains from the NBC collection.</title>
        <authorList>
            <person name="Joergensen T.S."/>
            <person name="Alvarez Arevalo M."/>
            <person name="Sterndorff E.B."/>
            <person name="Faurdal D."/>
            <person name="Vuksanovic O."/>
            <person name="Mourched A.-S."/>
            <person name="Charusanti P."/>
            <person name="Shaw S."/>
            <person name="Blin K."/>
            <person name="Weber T."/>
        </authorList>
    </citation>
    <scope>NUCLEOTIDE SEQUENCE</scope>
    <source>
        <strain evidence="1">NBC 01771</strain>
    </source>
</reference>
<organism evidence="1 2">
    <name type="scientific">Streptomyces scopuliridis</name>
    <dbReference type="NCBI Taxonomy" id="452529"/>
    <lineage>
        <taxon>Bacteria</taxon>
        <taxon>Bacillati</taxon>
        <taxon>Actinomycetota</taxon>
        <taxon>Actinomycetes</taxon>
        <taxon>Kitasatosporales</taxon>
        <taxon>Streptomycetaceae</taxon>
        <taxon>Streptomyces</taxon>
    </lineage>
</organism>
<protein>
    <submittedName>
        <fullName evidence="1">PA14 domain-containing protein</fullName>
    </submittedName>
</protein>
<sequence length="1116" mass="120668">MFDCVLPHPAGARHFCPFDEDDALRRQPLRPRTLLRALACTAALLLPVGATLVPAAAAAPTAAASATVNAFTSDDPATEVHGLKGEYFRMSAPGARDFAELGGVALDPQINFPGLTGTFESTTGRTEHTTARWTGQIEAPATGDYTFSAIGDNGFRLFLDGAVVIDHWQPDWDVEQHSEPIALTAGEPHEFRLEMFQDTGGANMFLRWASQDLTKQIVPEEAFTPPADFEVYPVALSVAEDGRRLQATFNDKVENTGGVKDHLKIEADTSPMPVTSVARASDNPKALIVTLAAPVQKGQQVRVAYDGAGGLRAGGETVPEISRTAKNRSTHRLTTTWGDKLDRNHPLPEYPRPQQVRDQWKNLNGPWEFAGAAAGEQPAFGKRLGERITVPFPVESQLSGLERHEDHMFYRKLVTVPENWSIGKGRDGGKRLRLNFDAVDYQAAVWVNGKKVAEHTGGYTGFTADITDAVKGTGPQEIIVAVTDVTGPNQPKGKQSTHPGGIVYTPSSGIWQTVWMEPVAPAAVDSLTTTPDIGKGTLALTVNSADASAGARIKAVARDTKGKVVGTVTGPANRALTLPVRNPRLWSPDDPYLYDLQVSLTDGRSTDRVDSYFGMRSLRVEKVGGYQKLVLNGKPFFSLAMLDQGFWPDGLYTQPSDAALTFDLKAQKDLGFNAVRKHIKVESPRWYYHADRLGLLVWQDFVSSDITGDQGKQAFLSQGKEMMRQLHNAPSVGGWIVFNEGWGEWDRVETGKITEAVQADDPSRVVNAHSGVNCCSSKGDSGKGDIIDHHDYLNNDAPFPDHRAAMDGEHGGFTLRTAGHMWPGAPAAIYSGVADKAALTAKYVENTRTYYLAAAGAELSGSVYTQVSDLENELNGLWTYDRREIKVDPKKVRQINQQVIAAGAAAGDRDRLKGGAAWSLDENKGTTARDSGPNKASLTLGEGTTWAPGVRGSALRFNGQGQYAETRGPVVDTTENYSVSAWATLDSLPGNYATVVSQDGRRTENPFYLQYGQGAFAFSTPGGHRARLEMKPETGKWYHLVGVREGDDLKLYVDGTLAATAPAGPADVSTGPLSVGRAKWNGGNVDFWTGTVDQVRVYDKALTAAEVSALHDGEQP</sequence>
<dbReference type="Proteomes" id="UP001348369">
    <property type="component" value="Chromosome"/>
</dbReference>
<name>A0ACD4ZCV7_9ACTN</name>
<evidence type="ECO:0000313" key="1">
    <source>
        <dbReference type="EMBL" id="WSB96132.1"/>
    </source>
</evidence>
<proteinExistence type="predicted"/>
<accession>A0ACD4ZCV7</accession>
<evidence type="ECO:0000313" key="2">
    <source>
        <dbReference type="Proteomes" id="UP001348369"/>
    </source>
</evidence>
<gene>
    <name evidence="1" type="ORF">OG835_03370</name>
</gene>
<keyword evidence="2" id="KW-1185">Reference proteome</keyword>